<accession>A0A0G1D3W0</accession>
<dbReference type="CDD" id="cd07067">
    <property type="entry name" value="HP_PGM_like"/>
    <property type="match status" value="1"/>
</dbReference>
<reference evidence="2 3" key="1">
    <citation type="journal article" date="2015" name="Nature">
        <title>rRNA introns, odd ribosomes, and small enigmatic genomes across a large radiation of phyla.</title>
        <authorList>
            <person name="Brown C.T."/>
            <person name="Hug L.A."/>
            <person name="Thomas B.C."/>
            <person name="Sharon I."/>
            <person name="Castelle C.J."/>
            <person name="Singh A."/>
            <person name="Wilkins M.J."/>
            <person name="Williams K.H."/>
            <person name="Banfield J.F."/>
        </authorList>
    </citation>
    <scope>NUCLEOTIDE SEQUENCE [LARGE SCALE GENOMIC DNA]</scope>
</reference>
<comment type="caution">
    <text evidence="2">The sequence shown here is derived from an EMBL/GenBank/DDBJ whole genome shotgun (WGS) entry which is preliminary data.</text>
</comment>
<evidence type="ECO:0000313" key="2">
    <source>
        <dbReference type="EMBL" id="KKS92399.1"/>
    </source>
</evidence>
<dbReference type="SUPFAM" id="SSF53254">
    <property type="entry name" value="Phosphoglycerate mutase-like"/>
    <property type="match status" value="1"/>
</dbReference>
<gene>
    <name evidence="2" type="ORF">UV68_C0046G0013</name>
</gene>
<dbReference type="SMART" id="SM00855">
    <property type="entry name" value="PGAM"/>
    <property type="match status" value="1"/>
</dbReference>
<dbReference type="GO" id="GO:0045820">
    <property type="term" value="P:negative regulation of glycolytic process"/>
    <property type="evidence" value="ECO:0007669"/>
    <property type="project" value="TreeGrafter"/>
</dbReference>
<proteinExistence type="predicted"/>
<dbReference type="GO" id="GO:0043456">
    <property type="term" value="P:regulation of pentose-phosphate shunt"/>
    <property type="evidence" value="ECO:0007669"/>
    <property type="project" value="TreeGrafter"/>
</dbReference>
<protein>
    <recommendedName>
        <fullName evidence="4">Phosphoglycerate mutase</fullName>
    </recommendedName>
</protein>
<dbReference type="EMBL" id="LCFK01000046">
    <property type="protein sequence ID" value="KKS92399.1"/>
    <property type="molecule type" value="Genomic_DNA"/>
</dbReference>
<keyword evidence="1" id="KW-0378">Hydrolase</keyword>
<sequence>MLLYLIRHGKTDSFLENIRQSPQTPLGEYGKKQAQAVAEKIGSHKIDHLYSSDWPRAYQTAEAISTQLGLPIKIHPLVHEMEKPTVLDNVADESEINLKFLEERKANRGNFDWKFNNGGESFNETIDRAKKVLQFLEAEHPIDTVAIVTHGTFSMVLISLILLGIDSDKTSFEKVFMSLRIHNTGVSSFKYNPETKHWTMICFNDQGHLEKIES</sequence>
<dbReference type="PANTHER" id="PTHR46517">
    <property type="entry name" value="FRUCTOSE-2,6-BISPHOSPHATASE TIGAR"/>
    <property type="match status" value="1"/>
</dbReference>
<evidence type="ECO:0008006" key="4">
    <source>
        <dbReference type="Google" id="ProtNLM"/>
    </source>
</evidence>
<evidence type="ECO:0000256" key="1">
    <source>
        <dbReference type="ARBA" id="ARBA00022801"/>
    </source>
</evidence>
<dbReference type="Pfam" id="PF00300">
    <property type="entry name" value="His_Phos_1"/>
    <property type="match status" value="1"/>
</dbReference>
<dbReference type="PANTHER" id="PTHR46517:SF1">
    <property type="entry name" value="FRUCTOSE-2,6-BISPHOSPHATASE TIGAR"/>
    <property type="match status" value="1"/>
</dbReference>
<dbReference type="GO" id="GO:0005829">
    <property type="term" value="C:cytosol"/>
    <property type="evidence" value="ECO:0007669"/>
    <property type="project" value="TreeGrafter"/>
</dbReference>
<name>A0A0G1D3W0_9BACT</name>
<dbReference type="GO" id="GO:0004331">
    <property type="term" value="F:fructose-2,6-bisphosphate 2-phosphatase activity"/>
    <property type="evidence" value="ECO:0007669"/>
    <property type="project" value="TreeGrafter"/>
</dbReference>
<dbReference type="Proteomes" id="UP000033980">
    <property type="component" value="Unassembled WGS sequence"/>
</dbReference>
<evidence type="ECO:0000313" key="3">
    <source>
        <dbReference type="Proteomes" id="UP000033980"/>
    </source>
</evidence>
<dbReference type="InterPro" id="IPR029033">
    <property type="entry name" value="His_PPase_superfam"/>
</dbReference>
<dbReference type="InterPro" id="IPR051695">
    <property type="entry name" value="Phosphoglycerate_Mutase"/>
</dbReference>
<dbReference type="AlphaFoldDB" id="A0A0G1D3W0"/>
<dbReference type="InterPro" id="IPR013078">
    <property type="entry name" value="His_Pase_superF_clade-1"/>
</dbReference>
<dbReference type="Gene3D" id="3.40.50.1240">
    <property type="entry name" value="Phosphoglycerate mutase-like"/>
    <property type="match status" value="1"/>
</dbReference>
<organism evidence="2 3">
    <name type="scientific">Candidatus Collierbacteria bacterium GW2011_GWC2_43_12</name>
    <dbReference type="NCBI Taxonomy" id="1618390"/>
    <lineage>
        <taxon>Bacteria</taxon>
        <taxon>Candidatus Collieribacteriota</taxon>
    </lineage>
</organism>